<dbReference type="AlphaFoldDB" id="A0AAW1YJT3"/>
<accession>A0AAW1YJT3</accession>
<dbReference type="NCBIfam" id="TIGR01640">
    <property type="entry name" value="F_box_assoc_1"/>
    <property type="match status" value="1"/>
</dbReference>
<dbReference type="Pfam" id="PF07734">
    <property type="entry name" value="FBA_1"/>
    <property type="match status" value="1"/>
</dbReference>
<evidence type="ECO:0000313" key="2">
    <source>
        <dbReference type="EMBL" id="KAK9948864.1"/>
    </source>
</evidence>
<comment type="caution">
    <text evidence="2">The sequence shown here is derived from an EMBL/GenBank/DDBJ whole genome shotgun (WGS) entry which is preliminary data.</text>
</comment>
<dbReference type="InterPro" id="IPR017451">
    <property type="entry name" value="F-box-assoc_interact_dom"/>
</dbReference>
<dbReference type="InterPro" id="IPR006527">
    <property type="entry name" value="F-box-assoc_dom_typ1"/>
</dbReference>
<gene>
    <name evidence="2" type="ORF">M0R45_004423</name>
</gene>
<protein>
    <recommendedName>
        <fullName evidence="1">F-box associated beta-propeller type 1 domain-containing protein</fullName>
    </recommendedName>
</protein>
<dbReference type="EMBL" id="JBEDUW010000001">
    <property type="protein sequence ID" value="KAK9948864.1"/>
    <property type="molecule type" value="Genomic_DNA"/>
</dbReference>
<evidence type="ECO:0000313" key="3">
    <source>
        <dbReference type="Proteomes" id="UP001457282"/>
    </source>
</evidence>
<feature type="domain" description="F-box associated beta-propeller type 1" evidence="1">
    <location>
        <begin position="17"/>
        <end position="128"/>
    </location>
</feature>
<sequence>MLGSGQCGHRYGCFWRGCLLNGALHWFGYEQSVMSRTLKSFDLREEKFQGRIPLPNDAYLSHIFIAKNCLCIYSSRNVTATGFRIWKMEENGVWTEFISSESLPREFENARLTPLYILENGEVLMVVNYTVKLILYSPKEMTFRNGIGRRWLFNGAIYRETLL</sequence>
<reference evidence="2 3" key="1">
    <citation type="journal article" date="2023" name="G3 (Bethesda)">
        <title>A chromosome-length genome assembly and annotation of blackberry (Rubus argutus, cv. 'Hillquist').</title>
        <authorList>
            <person name="Bruna T."/>
            <person name="Aryal R."/>
            <person name="Dudchenko O."/>
            <person name="Sargent D.J."/>
            <person name="Mead D."/>
            <person name="Buti M."/>
            <person name="Cavallini A."/>
            <person name="Hytonen T."/>
            <person name="Andres J."/>
            <person name="Pham M."/>
            <person name="Weisz D."/>
            <person name="Mascagni F."/>
            <person name="Usai G."/>
            <person name="Natali L."/>
            <person name="Bassil N."/>
            <person name="Fernandez G.E."/>
            <person name="Lomsadze A."/>
            <person name="Armour M."/>
            <person name="Olukolu B."/>
            <person name="Poorten T."/>
            <person name="Britton C."/>
            <person name="Davik J."/>
            <person name="Ashrafi H."/>
            <person name="Aiden E.L."/>
            <person name="Borodovsky M."/>
            <person name="Worthington M."/>
        </authorList>
    </citation>
    <scope>NUCLEOTIDE SEQUENCE [LARGE SCALE GENOMIC DNA]</scope>
    <source>
        <strain evidence="2">PI 553951</strain>
    </source>
</reference>
<keyword evidence="3" id="KW-1185">Reference proteome</keyword>
<evidence type="ECO:0000259" key="1">
    <source>
        <dbReference type="Pfam" id="PF07734"/>
    </source>
</evidence>
<organism evidence="2 3">
    <name type="scientific">Rubus argutus</name>
    <name type="common">Southern blackberry</name>
    <dbReference type="NCBI Taxonomy" id="59490"/>
    <lineage>
        <taxon>Eukaryota</taxon>
        <taxon>Viridiplantae</taxon>
        <taxon>Streptophyta</taxon>
        <taxon>Embryophyta</taxon>
        <taxon>Tracheophyta</taxon>
        <taxon>Spermatophyta</taxon>
        <taxon>Magnoliopsida</taxon>
        <taxon>eudicotyledons</taxon>
        <taxon>Gunneridae</taxon>
        <taxon>Pentapetalae</taxon>
        <taxon>rosids</taxon>
        <taxon>fabids</taxon>
        <taxon>Rosales</taxon>
        <taxon>Rosaceae</taxon>
        <taxon>Rosoideae</taxon>
        <taxon>Rosoideae incertae sedis</taxon>
        <taxon>Rubus</taxon>
    </lineage>
</organism>
<dbReference type="Proteomes" id="UP001457282">
    <property type="component" value="Unassembled WGS sequence"/>
</dbReference>
<proteinExistence type="predicted"/>
<name>A0AAW1YJT3_RUBAR</name>